<dbReference type="InterPro" id="IPR052155">
    <property type="entry name" value="Biofilm_reg_signaling"/>
</dbReference>
<dbReference type="InterPro" id="IPR029787">
    <property type="entry name" value="Nucleotide_cyclase"/>
</dbReference>
<gene>
    <name evidence="7" type="ORF">E4184_05365</name>
</gene>
<accession>A0A6M4Y6Q8</accession>
<organism evidence="7 8">
    <name type="scientific">Aeromonas media</name>
    <dbReference type="NCBI Taxonomy" id="651"/>
    <lineage>
        <taxon>Bacteria</taxon>
        <taxon>Pseudomonadati</taxon>
        <taxon>Pseudomonadota</taxon>
        <taxon>Gammaproteobacteria</taxon>
        <taxon>Aeromonadales</taxon>
        <taxon>Aeromonadaceae</taxon>
        <taxon>Aeromonas</taxon>
    </lineage>
</organism>
<evidence type="ECO:0000259" key="6">
    <source>
        <dbReference type="PROSITE" id="PS50887"/>
    </source>
</evidence>
<dbReference type="Pfam" id="PF08448">
    <property type="entry name" value="PAS_4"/>
    <property type="match status" value="1"/>
</dbReference>
<evidence type="ECO:0000259" key="5">
    <source>
        <dbReference type="PROSITE" id="PS50883"/>
    </source>
</evidence>
<dbReference type="SMART" id="SM00091">
    <property type="entry name" value="PAS"/>
    <property type="match status" value="1"/>
</dbReference>
<dbReference type="CDD" id="cd01949">
    <property type="entry name" value="GGDEF"/>
    <property type="match status" value="1"/>
</dbReference>
<dbReference type="FunFam" id="3.20.20.450:FF:000001">
    <property type="entry name" value="Cyclic di-GMP phosphodiesterase yahA"/>
    <property type="match status" value="1"/>
</dbReference>
<evidence type="ECO:0000313" key="8">
    <source>
        <dbReference type="Proteomes" id="UP000501427"/>
    </source>
</evidence>
<dbReference type="EMBL" id="CP038441">
    <property type="protein sequence ID" value="QJT20927.1"/>
    <property type="molecule type" value="Genomic_DNA"/>
</dbReference>
<dbReference type="PROSITE" id="PS50887">
    <property type="entry name" value="GGDEF"/>
    <property type="match status" value="1"/>
</dbReference>
<proteinExistence type="predicted"/>
<dbReference type="SUPFAM" id="SSF55073">
    <property type="entry name" value="Nucleotide cyclase"/>
    <property type="match status" value="1"/>
</dbReference>
<dbReference type="InterPro" id="IPR000014">
    <property type="entry name" value="PAS"/>
</dbReference>
<comment type="cofactor">
    <cofactor evidence="1">
        <name>Mg(2+)</name>
        <dbReference type="ChEBI" id="CHEBI:18420"/>
    </cofactor>
</comment>
<dbReference type="SMART" id="SM00052">
    <property type="entry name" value="EAL"/>
    <property type="match status" value="1"/>
</dbReference>
<dbReference type="SUPFAM" id="SSF141868">
    <property type="entry name" value="EAL domain-like"/>
    <property type="match status" value="1"/>
</dbReference>
<dbReference type="SUPFAM" id="SSF55785">
    <property type="entry name" value="PYP-like sensor domain (PAS domain)"/>
    <property type="match status" value="1"/>
</dbReference>
<dbReference type="InterPro" id="IPR013656">
    <property type="entry name" value="PAS_4"/>
</dbReference>
<dbReference type="NCBIfam" id="TIGR00229">
    <property type="entry name" value="sensory_box"/>
    <property type="match status" value="1"/>
</dbReference>
<dbReference type="InterPro" id="IPR000160">
    <property type="entry name" value="GGDEF_dom"/>
</dbReference>
<dbReference type="Gene3D" id="3.20.20.450">
    <property type="entry name" value="EAL domain"/>
    <property type="match status" value="1"/>
</dbReference>
<dbReference type="InterPro" id="IPR035919">
    <property type="entry name" value="EAL_sf"/>
</dbReference>
<dbReference type="Pfam" id="PF00990">
    <property type="entry name" value="GGDEF"/>
    <property type="match status" value="1"/>
</dbReference>
<dbReference type="EC" id="3.1.4.52" evidence="2"/>
<dbReference type="GO" id="GO:0071111">
    <property type="term" value="F:cyclic-guanylate-specific phosphodiesterase activity"/>
    <property type="evidence" value="ECO:0007669"/>
    <property type="project" value="UniProtKB-EC"/>
</dbReference>
<dbReference type="InterPro" id="IPR043128">
    <property type="entry name" value="Rev_trsase/Diguanyl_cyclase"/>
</dbReference>
<name>A0A6M4Y6Q8_AERME</name>
<evidence type="ECO:0000256" key="3">
    <source>
        <dbReference type="ARBA" id="ARBA00022636"/>
    </source>
</evidence>
<dbReference type="PANTHER" id="PTHR44757">
    <property type="entry name" value="DIGUANYLATE CYCLASE DGCP"/>
    <property type="match status" value="1"/>
</dbReference>
<protein>
    <recommendedName>
        <fullName evidence="2">cyclic-guanylate-specific phosphodiesterase</fullName>
        <ecNumber evidence="2">3.1.4.52</ecNumber>
    </recommendedName>
</protein>
<dbReference type="GO" id="GO:0071732">
    <property type="term" value="P:cellular response to nitric oxide"/>
    <property type="evidence" value="ECO:0007669"/>
    <property type="project" value="UniProtKB-ARBA"/>
</dbReference>
<comment type="catalytic activity">
    <reaction evidence="4">
        <text>3',3'-c-di-GMP + H2O = 5'-phosphoguanylyl(3'-&gt;5')guanosine + H(+)</text>
        <dbReference type="Rhea" id="RHEA:24902"/>
        <dbReference type="ChEBI" id="CHEBI:15377"/>
        <dbReference type="ChEBI" id="CHEBI:15378"/>
        <dbReference type="ChEBI" id="CHEBI:58754"/>
        <dbReference type="ChEBI" id="CHEBI:58805"/>
        <dbReference type="EC" id="3.1.4.52"/>
    </reaction>
    <physiologicalReaction direction="left-to-right" evidence="4">
        <dbReference type="Rhea" id="RHEA:24903"/>
    </physiologicalReaction>
</comment>
<evidence type="ECO:0000313" key="7">
    <source>
        <dbReference type="EMBL" id="QJT20927.1"/>
    </source>
</evidence>
<keyword evidence="3" id="KW-0973">c-di-GMP</keyword>
<feature type="domain" description="GGDEF" evidence="6">
    <location>
        <begin position="202"/>
        <end position="335"/>
    </location>
</feature>
<dbReference type="PROSITE" id="PS50883">
    <property type="entry name" value="EAL"/>
    <property type="match status" value="1"/>
</dbReference>
<evidence type="ECO:0000256" key="4">
    <source>
        <dbReference type="ARBA" id="ARBA00051114"/>
    </source>
</evidence>
<sequence length="597" mass="66837">MEKVLPESVQTLHLSGPLSLHEWQQLFELAPFGIGVFDRDFRCRGVNGIFTELSGLAQGDHLGKTLFDITPAQAPMLLPRLKQLLHGAPRAELDLGCIHVSRPGGPRRWQMSCSPLVDAAGIFNGIFLIARDLTQDPRAYLGVTRFTGEIQETSNQHAQRLHQAEARLHHLSYHDPLTDLGNRNLLQERLELEIETARLNKQALALLFIDLDGFKLINDNLGHSAGDLLLKLLAQRIRHSLRPGDLATRLGADEFLVLLPDIRQPQDLVELIERLQHRLHDPADIGQERVRLSASIGVALYPEHGLTPDSLISAADNAMHEAKRRGRNGYLFYSPDMMTQMRERMALEQGLIKAMEQQQFRLLYQPMTDLANDSLSGLEALVRWQHPSEGMISPARFIPVAEECGLIEQLGEWVMRTACQQGQRWLAEGFGVPRLSVNVSVREMRSPDYVDRVTAILAQTGFPAERLEIEVTESIIQSVDQSLSLFTRLKALGVQIAIDDFGTGFSSLSLLKSLPIDCIKIDRAFVQALPDDKHSRELCRTIVSLADSLGMAVTAEGIETQPQRQFLQSLRCEEGQGYLFSHPLSEPHMTSMLAPQR</sequence>
<feature type="domain" description="EAL" evidence="5">
    <location>
        <begin position="344"/>
        <end position="597"/>
    </location>
</feature>
<dbReference type="Gene3D" id="3.30.450.20">
    <property type="entry name" value="PAS domain"/>
    <property type="match status" value="1"/>
</dbReference>
<dbReference type="Pfam" id="PF00563">
    <property type="entry name" value="EAL"/>
    <property type="match status" value="1"/>
</dbReference>
<dbReference type="InterPro" id="IPR001633">
    <property type="entry name" value="EAL_dom"/>
</dbReference>
<dbReference type="SMART" id="SM00267">
    <property type="entry name" value="GGDEF"/>
    <property type="match status" value="1"/>
</dbReference>
<dbReference type="Proteomes" id="UP000501427">
    <property type="component" value="Chromosome"/>
</dbReference>
<evidence type="ECO:0000256" key="2">
    <source>
        <dbReference type="ARBA" id="ARBA00012282"/>
    </source>
</evidence>
<dbReference type="Gene3D" id="3.30.70.270">
    <property type="match status" value="1"/>
</dbReference>
<reference evidence="7 8" key="1">
    <citation type="submission" date="2019-03" db="EMBL/GenBank/DDBJ databases">
        <title>Novel transposon Tn6433 accelerates the dissemination of tet(E) in Aeromonas from aerobic biofilm under oxytetracycline stress.</title>
        <authorList>
            <person name="Shi Y."/>
            <person name="Tian Z."/>
            <person name="Zhang Y."/>
            <person name="Zhang H."/>
            <person name="Yang M."/>
        </authorList>
    </citation>
    <scope>NUCLEOTIDE SEQUENCE [LARGE SCALE GENOMIC DNA]</scope>
    <source>
        <strain evidence="7 8">T0.1-19</strain>
    </source>
</reference>
<dbReference type="CDD" id="cd01948">
    <property type="entry name" value="EAL"/>
    <property type="match status" value="1"/>
</dbReference>
<dbReference type="FunFam" id="3.30.70.270:FF:000001">
    <property type="entry name" value="Diguanylate cyclase domain protein"/>
    <property type="match status" value="1"/>
</dbReference>
<dbReference type="CDD" id="cd00130">
    <property type="entry name" value="PAS"/>
    <property type="match status" value="1"/>
</dbReference>
<evidence type="ECO:0000256" key="1">
    <source>
        <dbReference type="ARBA" id="ARBA00001946"/>
    </source>
</evidence>
<dbReference type="AlphaFoldDB" id="A0A6M4Y6Q8"/>
<dbReference type="PANTHER" id="PTHR44757:SF2">
    <property type="entry name" value="BIOFILM ARCHITECTURE MAINTENANCE PROTEIN MBAA"/>
    <property type="match status" value="1"/>
</dbReference>
<dbReference type="InterPro" id="IPR035965">
    <property type="entry name" value="PAS-like_dom_sf"/>
</dbReference>
<dbReference type="NCBIfam" id="TIGR00254">
    <property type="entry name" value="GGDEF"/>
    <property type="match status" value="1"/>
</dbReference>